<dbReference type="AlphaFoldDB" id="A0AAN6IBM6"/>
<comment type="caution">
    <text evidence="1">The sequence shown here is derived from an EMBL/GenBank/DDBJ whole genome shotgun (WGS) entry which is preliminary data.</text>
</comment>
<dbReference type="EMBL" id="MU404355">
    <property type="protein sequence ID" value="KAI1611902.1"/>
    <property type="molecule type" value="Genomic_DNA"/>
</dbReference>
<name>A0AAN6IBM6_9EURO</name>
<proteinExistence type="predicted"/>
<gene>
    <name evidence="1" type="ORF">EDD36DRAFT_269432</name>
</gene>
<dbReference type="Proteomes" id="UP001203852">
    <property type="component" value="Unassembled WGS sequence"/>
</dbReference>
<keyword evidence="2" id="KW-1185">Reference proteome</keyword>
<evidence type="ECO:0000313" key="1">
    <source>
        <dbReference type="EMBL" id="KAI1611902.1"/>
    </source>
</evidence>
<sequence length="432" mass="48789">MAFLTRITAQASVEVEKETSDAFAKEARRLMEVHSNIFDDLHRAEMSGPSSNPDLQLMGMPKEIRMAILRHLLLEEGAIDMGFSSIGGRADAPYSYAAVPRYRPKPPDPWAPGSHQSTKGGPRHVTNILCINKRTLQEATEVLYGTNLFRLFKESAFKWSRKKDNYYGIGAANAAKVKFACFEYPINNFSDVEASNRLSLVLQPTNPDTEFENYFDSTTLHGTLCERLVNLQKVTLTTRVVRDRPKSRADGAAVERAHMYHIRPFFLVAARLTKFHPTLRKAVWRRWSGSRLTTHDTYDFDPAGDEISGKDPGNIIGEFHIDIVPEGLAAISNGSVSKKNARCEDIESEDMVINTTLVRQTAWRDIEAWSNIHRFALSRTATSSEVDPKQVSKASMWPVGHYENRYDPQSEVDPVSATAGEKYRKTHSFLFW</sequence>
<reference evidence="1" key="1">
    <citation type="journal article" date="2022" name="bioRxiv">
        <title>Deciphering the potential niche of two novel black yeast fungi from a biological soil crust based on their genomes, phenotypes, and melanin regulation.</title>
        <authorList>
            <consortium name="DOE Joint Genome Institute"/>
            <person name="Carr E.C."/>
            <person name="Barton Q."/>
            <person name="Grambo S."/>
            <person name="Sullivan M."/>
            <person name="Renfro C.M."/>
            <person name="Kuo A."/>
            <person name="Pangilinan J."/>
            <person name="Lipzen A."/>
            <person name="Keymanesh K."/>
            <person name="Savage E."/>
            <person name="Barry K."/>
            <person name="Grigoriev I.V."/>
            <person name="Riekhof W.R."/>
            <person name="Harris S.S."/>
        </authorList>
    </citation>
    <scope>NUCLEOTIDE SEQUENCE</scope>
    <source>
        <strain evidence="1">JF 03-4F</strain>
    </source>
</reference>
<organism evidence="1 2">
    <name type="scientific">Exophiala viscosa</name>
    <dbReference type="NCBI Taxonomy" id="2486360"/>
    <lineage>
        <taxon>Eukaryota</taxon>
        <taxon>Fungi</taxon>
        <taxon>Dikarya</taxon>
        <taxon>Ascomycota</taxon>
        <taxon>Pezizomycotina</taxon>
        <taxon>Eurotiomycetes</taxon>
        <taxon>Chaetothyriomycetidae</taxon>
        <taxon>Chaetothyriales</taxon>
        <taxon>Herpotrichiellaceae</taxon>
        <taxon>Exophiala</taxon>
    </lineage>
</organism>
<protein>
    <submittedName>
        <fullName evidence="1">Uncharacterized protein</fullName>
    </submittedName>
</protein>
<evidence type="ECO:0000313" key="2">
    <source>
        <dbReference type="Proteomes" id="UP001203852"/>
    </source>
</evidence>
<accession>A0AAN6IBM6</accession>